<gene>
    <name evidence="1" type="ORF">A2627_01660</name>
</gene>
<organism evidence="1 2">
    <name type="scientific">Candidatus Woesebacteria bacterium RIFCSPHIGHO2_01_FULL_39_28</name>
    <dbReference type="NCBI Taxonomy" id="1802496"/>
    <lineage>
        <taxon>Bacteria</taxon>
        <taxon>Candidatus Woeseibacteriota</taxon>
    </lineage>
</organism>
<accession>A0A1F7YF12</accession>
<reference evidence="1 2" key="1">
    <citation type="journal article" date="2016" name="Nat. Commun.">
        <title>Thousands of microbial genomes shed light on interconnected biogeochemical processes in an aquifer system.</title>
        <authorList>
            <person name="Anantharaman K."/>
            <person name="Brown C.T."/>
            <person name="Hug L.A."/>
            <person name="Sharon I."/>
            <person name="Castelle C.J."/>
            <person name="Probst A.J."/>
            <person name="Thomas B.C."/>
            <person name="Singh A."/>
            <person name="Wilkins M.J."/>
            <person name="Karaoz U."/>
            <person name="Brodie E.L."/>
            <person name="Williams K.H."/>
            <person name="Hubbard S.S."/>
            <person name="Banfield J.F."/>
        </authorList>
    </citation>
    <scope>NUCLEOTIDE SEQUENCE [LARGE SCALE GENOMIC DNA]</scope>
</reference>
<dbReference type="Gene3D" id="3.40.50.1820">
    <property type="entry name" value="alpha/beta hydrolase"/>
    <property type="match status" value="1"/>
</dbReference>
<dbReference type="AlphaFoldDB" id="A0A1F7YF12"/>
<dbReference type="EMBL" id="MGGI01000020">
    <property type="protein sequence ID" value="OGM25760.1"/>
    <property type="molecule type" value="Genomic_DNA"/>
</dbReference>
<protein>
    <recommendedName>
        <fullName evidence="3">AB hydrolase-1 domain-containing protein</fullName>
    </recommendedName>
</protein>
<evidence type="ECO:0000313" key="2">
    <source>
        <dbReference type="Proteomes" id="UP000178851"/>
    </source>
</evidence>
<dbReference type="Proteomes" id="UP000178851">
    <property type="component" value="Unassembled WGS sequence"/>
</dbReference>
<dbReference type="SUPFAM" id="SSF53474">
    <property type="entry name" value="alpha/beta-Hydrolases"/>
    <property type="match status" value="1"/>
</dbReference>
<name>A0A1F7YF12_9BACT</name>
<proteinExistence type="predicted"/>
<evidence type="ECO:0000313" key="1">
    <source>
        <dbReference type="EMBL" id="OGM25760.1"/>
    </source>
</evidence>
<comment type="caution">
    <text evidence="1">The sequence shown here is derived from an EMBL/GenBank/DDBJ whole genome shotgun (WGS) entry which is preliminary data.</text>
</comment>
<sequence length="291" mass="32622">MNYPIVKVTTQDGYTFHGLFSEPKQKGQTIVIHFHGSAGNFYFNDFYPHLIKLSNELNIAFLSTNSRGSDVYSVETGTKYTGAAIEIFEECLLDIDAWIEFALSRGYKNIILEGHSFGTNKIQFYSLNGKHKDQIKALILLGFTDSYGGQLEYLKKIGKSNEDILKEAEDLVKQGKPYQLLSDIEINWGELPQSAQSYISFMSMDSALSNVLPLGQPGKEFSNFKKIETPILGIVGDTGECTVIPPKDAVDRLNKENPNAECYMIENCGHGYQGREEELGKIVTEFLNKIN</sequence>
<dbReference type="InterPro" id="IPR029058">
    <property type="entry name" value="AB_hydrolase_fold"/>
</dbReference>
<evidence type="ECO:0008006" key="3">
    <source>
        <dbReference type="Google" id="ProtNLM"/>
    </source>
</evidence>